<dbReference type="InterPro" id="IPR036866">
    <property type="entry name" value="RibonucZ/Hydroxyglut_hydro"/>
</dbReference>
<reference evidence="5" key="1">
    <citation type="submission" date="2017-05" db="EMBL/GenBank/DDBJ databases">
        <authorList>
            <person name="Rodrigo-Torres L."/>
            <person name="Arahal R. D."/>
            <person name="Lucena T."/>
        </authorList>
    </citation>
    <scope>NUCLEOTIDE SEQUENCE [LARGE SCALE GENOMIC DNA]</scope>
    <source>
        <strain evidence="5">CECT 8649</strain>
    </source>
</reference>
<name>A0A238JDF6_9RHOB</name>
<dbReference type="SUPFAM" id="SSF56281">
    <property type="entry name" value="Metallo-hydrolase/oxidoreductase"/>
    <property type="match status" value="1"/>
</dbReference>
<feature type="domain" description="Metallo-beta-lactamase" evidence="3">
    <location>
        <begin position="69"/>
        <end position="254"/>
    </location>
</feature>
<protein>
    <recommendedName>
        <fullName evidence="3">Metallo-beta-lactamase domain-containing protein</fullName>
    </recommendedName>
</protein>
<dbReference type="InterPro" id="IPR001279">
    <property type="entry name" value="Metallo-B-lactamas"/>
</dbReference>
<dbReference type="Pfam" id="PF00753">
    <property type="entry name" value="Lactamase_B"/>
    <property type="match status" value="1"/>
</dbReference>
<feature type="signal peptide" evidence="2">
    <location>
        <begin position="1"/>
        <end position="26"/>
    </location>
</feature>
<evidence type="ECO:0000313" key="5">
    <source>
        <dbReference type="Proteomes" id="UP000225972"/>
    </source>
</evidence>
<dbReference type="InterPro" id="IPR050855">
    <property type="entry name" value="NDM-1-like"/>
</dbReference>
<proteinExistence type="inferred from homology"/>
<keyword evidence="5" id="KW-1185">Reference proteome</keyword>
<dbReference type="PANTHER" id="PTHR42951:SF4">
    <property type="entry name" value="ACYL-COENZYME A THIOESTERASE MBLAC2"/>
    <property type="match status" value="1"/>
</dbReference>
<dbReference type="Proteomes" id="UP000225972">
    <property type="component" value="Unassembled WGS sequence"/>
</dbReference>
<comment type="similarity">
    <text evidence="1">Belongs to the metallo-beta-lactamase superfamily. Class-B beta-lactamase family.</text>
</comment>
<evidence type="ECO:0000313" key="4">
    <source>
        <dbReference type="EMBL" id="SMX28698.1"/>
    </source>
</evidence>
<gene>
    <name evidence="4" type="ORF">TRP8649_02824</name>
</gene>
<organism evidence="4 5">
    <name type="scientific">Pelagimonas phthalicica</name>
    <dbReference type="NCBI Taxonomy" id="1037362"/>
    <lineage>
        <taxon>Bacteria</taxon>
        <taxon>Pseudomonadati</taxon>
        <taxon>Pseudomonadota</taxon>
        <taxon>Alphaproteobacteria</taxon>
        <taxon>Rhodobacterales</taxon>
        <taxon>Roseobacteraceae</taxon>
        <taxon>Pelagimonas</taxon>
    </lineage>
</organism>
<keyword evidence="2" id="KW-0732">Signal</keyword>
<dbReference type="EMBL" id="FXXP01000002">
    <property type="protein sequence ID" value="SMX28698.1"/>
    <property type="molecule type" value="Genomic_DNA"/>
</dbReference>
<dbReference type="CDD" id="cd16282">
    <property type="entry name" value="metallo-hydrolase-like_MBL-fold"/>
    <property type="match status" value="1"/>
</dbReference>
<feature type="chain" id="PRO_5012895785" description="Metallo-beta-lactamase domain-containing protein" evidence="2">
    <location>
        <begin position="27"/>
        <end position="323"/>
    </location>
</feature>
<dbReference type="SMART" id="SM00849">
    <property type="entry name" value="Lactamase_B"/>
    <property type="match status" value="1"/>
</dbReference>
<evidence type="ECO:0000256" key="1">
    <source>
        <dbReference type="ARBA" id="ARBA00005250"/>
    </source>
</evidence>
<dbReference type="AlphaFoldDB" id="A0A238JDF6"/>
<evidence type="ECO:0000259" key="3">
    <source>
        <dbReference type="SMART" id="SM00849"/>
    </source>
</evidence>
<sequence length="323" mass="35171">MTRTCLAATLYRSTLALMLSAGTAWASEDIADKYPQSELYDKPVQVLPGVYSAIGATAPPTYENSGHNNNLSFVVTGDGVVVINGGASVRLAAALHDEIKAVTDQPVKLVINENGQGHAMLGNAYWADLGVDILAHVDAIHEVEENGDFILQGMERYNRDKAEGTRVVTANLSFEDKHVVEMGDMVLEVLHLGPAHGPGDTQVWIPALSLVIAGDIAFHERMPPIFADTCTSCWIETFDGPFMELGATYVIPGHGHPTNMDLVVAGTSDYLRDLRDKIAAHIDAGGDLAGAYYVDQTRWRHMDTFEELATKNAGRVFEEMEWE</sequence>
<accession>A0A238JDF6</accession>
<evidence type="ECO:0000256" key="2">
    <source>
        <dbReference type="SAM" id="SignalP"/>
    </source>
</evidence>
<dbReference type="GO" id="GO:0017001">
    <property type="term" value="P:antibiotic catabolic process"/>
    <property type="evidence" value="ECO:0007669"/>
    <property type="project" value="UniProtKB-ARBA"/>
</dbReference>
<dbReference type="PANTHER" id="PTHR42951">
    <property type="entry name" value="METALLO-BETA-LACTAMASE DOMAIN-CONTAINING"/>
    <property type="match status" value="1"/>
</dbReference>
<dbReference type="Gene3D" id="3.60.15.10">
    <property type="entry name" value="Ribonuclease Z/Hydroxyacylglutathione hydrolase-like"/>
    <property type="match status" value="1"/>
</dbReference>